<dbReference type="InterPro" id="IPR009081">
    <property type="entry name" value="PP-bd_ACP"/>
</dbReference>
<evidence type="ECO:0000256" key="2">
    <source>
        <dbReference type="ARBA" id="ARBA00022553"/>
    </source>
</evidence>
<accession>A0A8H5DNA4</accession>
<gene>
    <name evidence="5" type="ORF">FANTH_14221</name>
</gene>
<dbReference type="SMART" id="SM00823">
    <property type="entry name" value="PKS_PP"/>
    <property type="match status" value="1"/>
</dbReference>
<dbReference type="PROSITE" id="PS50075">
    <property type="entry name" value="CARRIER"/>
    <property type="match status" value="1"/>
</dbReference>
<reference evidence="5 6" key="1">
    <citation type="journal article" date="2020" name="BMC Genomics">
        <title>Correction to: Identification and distribution of gene clusters required for synthesis of sphingolipid metabolism inhibitors in diverse species of the filamentous fungus Fusarium.</title>
        <authorList>
            <person name="Kim H.S."/>
            <person name="Lohmar J.M."/>
            <person name="Busman M."/>
            <person name="Brown D.W."/>
            <person name="Naumann T.A."/>
            <person name="Divon H.H."/>
            <person name="Lysoe E."/>
            <person name="Uhlig S."/>
            <person name="Proctor R.H."/>
        </authorList>
    </citation>
    <scope>NUCLEOTIDE SEQUENCE [LARGE SCALE GENOMIC DNA]</scope>
    <source>
        <strain evidence="5 6">NRRL 25214</strain>
    </source>
</reference>
<keyword evidence="2" id="KW-0597">Phosphoprotein</keyword>
<dbReference type="EMBL" id="JABEVY010000586">
    <property type="protein sequence ID" value="KAF5229401.1"/>
    <property type="molecule type" value="Genomic_DNA"/>
</dbReference>
<evidence type="ECO:0000256" key="3">
    <source>
        <dbReference type="ARBA" id="ARBA00022598"/>
    </source>
</evidence>
<organism evidence="5 6">
    <name type="scientific">Fusarium anthophilum</name>
    <dbReference type="NCBI Taxonomy" id="48485"/>
    <lineage>
        <taxon>Eukaryota</taxon>
        <taxon>Fungi</taxon>
        <taxon>Dikarya</taxon>
        <taxon>Ascomycota</taxon>
        <taxon>Pezizomycotina</taxon>
        <taxon>Sordariomycetes</taxon>
        <taxon>Hypocreomycetidae</taxon>
        <taxon>Hypocreales</taxon>
        <taxon>Nectriaceae</taxon>
        <taxon>Fusarium</taxon>
        <taxon>Fusarium fujikuroi species complex</taxon>
    </lineage>
</organism>
<evidence type="ECO:0000259" key="4">
    <source>
        <dbReference type="PROSITE" id="PS50075"/>
    </source>
</evidence>
<keyword evidence="6" id="KW-1185">Reference proteome</keyword>
<evidence type="ECO:0000313" key="5">
    <source>
        <dbReference type="EMBL" id="KAF5229401.1"/>
    </source>
</evidence>
<dbReference type="Pfam" id="PF00668">
    <property type="entry name" value="Condensation"/>
    <property type="match status" value="1"/>
</dbReference>
<dbReference type="GO" id="GO:0044550">
    <property type="term" value="P:secondary metabolite biosynthetic process"/>
    <property type="evidence" value="ECO:0007669"/>
    <property type="project" value="TreeGrafter"/>
</dbReference>
<dbReference type="GO" id="GO:0016874">
    <property type="term" value="F:ligase activity"/>
    <property type="evidence" value="ECO:0007669"/>
    <property type="project" value="UniProtKB-KW"/>
</dbReference>
<name>A0A8H5DNA4_9HYPO</name>
<dbReference type="GO" id="GO:0005737">
    <property type="term" value="C:cytoplasm"/>
    <property type="evidence" value="ECO:0007669"/>
    <property type="project" value="TreeGrafter"/>
</dbReference>
<protein>
    <recommendedName>
        <fullName evidence="4">Carrier domain-containing protein</fullName>
    </recommendedName>
</protein>
<dbReference type="AlphaFoldDB" id="A0A8H5DNA4"/>
<dbReference type="SUPFAM" id="SSF47336">
    <property type="entry name" value="ACP-like"/>
    <property type="match status" value="1"/>
</dbReference>
<comment type="caution">
    <text evidence="5">The sequence shown here is derived from an EMBL/GenBank/DDBJ whole genome shotgun (WGS) entry which is preliminary data.</text>
</comment>
<sequence length="433" mass="47705">MERLSSVEDVVQHVHKGTSEALDYQHTSLRHIQRWIKAEGPVFDCLFSFTRSAQDQNHDLWEEMESNMPSDYPFALEVEADEKNKYVRTTCGFTSAFGQTDDVQDLMAKMDLILSAMVSNPSISLESLNLSWSGATATADTKKDWDDHPWSNLELEVCDIVKRFCGLEGQQISRNASFLSLGLDSVTAIRFSSQLRDAGVSVSSAEVMRFPCIGALAHSVVEKVAAEVPSPPQSNCDDDVQLDGFVSQVERLSPDDTIDSVFKCSPLQTAMITQTIGSNGVVYVHPHIVRLAESTSVDQLKEAYRLTVMANDILRTSFHPVPEMDFSWVGTVHSDVPAAWQEITVPSGTDFTQAVMPCVRLDTESAFSIPPIQPVIVNEGGGRLLVIIMHHALYDGVSLPFIFKDLAAAYQGASLPNRSLFADAVRSLSPRSD</sequence>
<keyword evidence="1" id="KW-0596">Phosphopantetheine</keyword>
<dbReference type="GO" id="GO:0031177">
    <property type="term" value="F:phosphopantetheine binding"/>
    <property type="evidence" value="ECO:0007669"/>
    <property type="project" value="InterPro"/>
</dbReference>
<evidence type="ECO:0000256" key="1">
    <source>
        <dbReference type="ARBA" id="ARBA00022450"/>
    </source>
</evidence>
<dbReference type="Gene3D" id="3.30.559.10">
    <property type="entry name" value="Chloramphenicol acetyltransferase-like domain"/>
    <property type="match status" value="1"/>
</dbReference>
<dbReference type="GO" id="GO:0043041">
    <property type="term" value="P:amino acid activation for nonribosomal peptide biosynthetic process"/>
    <property type="evidence" value="ECO:0007669"/>
    <property type="project" value="TreeGrafter"/>
</dbReference>
<dbReference type="Pfam" id="PF00550">
    <property type="entry name" value="PP-binding"/>
    <property type="match status" value="1"/>
</dbReference>
<dbReference type="InterPro" id="IPR036736">
    <property type="entry name" value="ACP-like_sf"/>
</dbReference>
<proteinExistence type="predicted"/>
<dbReference type="InterPro" id="IPR020806">
    <property type="entry name" value="PKS_PP-bd"/>
</dbReference>
<evidence type="ECO:0000313" key="6">
    <source>
        <dbReference type="Proteomes" id="UP000573603"/>
    </source>
</evidence>
<dbReference type="Gene3D" id="1.10.1200.10">
    <property type="entry name" value="ACP-like"/>
    <property type="match status" value="1"/>
</dbReference>
<dbReference type="Proteomes" id="UP000573603">
    <property type="component" value="Unassembled WGS sequence"/>
</dbReference>
<keyword evidence="3" id="KW-0436">Ligase</keyword>
<dbReference type="PANTHER" id="PTHR45527">
    <property type="entry name" value="NONRIBOSOMAL PEPTIDE SYNTHETASE"/>
    <property type="match status" value="1"/>
</dbReference>
<dbReference type="InterPro" id="IPR001242">
    <property type="entry name" value="Condensation_dom"/>
</dbReference>
<dbReference type="PANTHER" id="PTHR45527:SF2">
    <property type="entry name" value="FERRICROCIN SYNTHETASE (NONRIBOSOMAL PEPTIDE SIDEROPHORE SYNTHASE ) (EUROFUNG)"/>
    <property type="match status" value="1"/>
</dbReference>
<dbReference type="SUPFAM" id="SSF52777">
    <property type="entry name" value="CoA-dependent acyltransferases"/>
    <property type="match status" value="2"/>
</dbReference>
<dbReference type="InterPro" id="IPR023213">
    <property type="entry name" value="CAT-like_dom_sf"/>
</dbReference>
<dbReference type="Gene3D" id="3.30.559.30">
    <property type="entry name" value="Nonribosomal peptide synthetase, condensation domain"/>
    <property type="match status" value="1"/>
</dbReference>
<feature type="domain" description="Carrier" evidence="4">
    <location>
        <begin position="151"/>
        <end position="224"/>
    </location>
</feature>